<accession>A0A0F0HBY8</accession>
<name>A0A0F0HBY8_LENAE</name>
<evidence type="ECO:0008006" key="3">
    <source>
        <dbReference type="Google" id="ProtNLM"/>
    </source>
</evidence>
<keyword evidence="2" id="KW-1185">Reference proteome</keyword>
<dbReference type="OrthoDB" id="3699725at2"/>
<organism evidence="1 2">
    <name type="scientific">Lentzea aerocolonigenes</name>
    <name type="common">Lechevalieria aerocolonigenes</name>
    <name type="synonym">Saccharothrix aerocolonigenes</name>
    <dbReference type="NCBI Taxonomy" id="68170"/>
    <lineage>
        <taxon>Bacteria</taxon>
        <taxon>Bacillati</taxon>
        <taxon>Actinomycetota</taxon>
        <taxon>Actinomycetes</taxon>
        <taxon>Pseudonocardiales</taxon>
        <taxon>Pseudonocardiaceae</taxon>
        <taxon>Lentzea</taxon>
    </lineage>
</organism>
<dbReference type="Proteomes" id="UP000033393">
    <property type="component" value="Unassembled WGS sequence"/>
</dbReference>
<evidence type="ECO:0000313" key="1">
    <source>
        <dbReference type="EMBL" id="KJK53035.1"/>
    </source>
</evidence>
<proteinExistence type="predicted"/>
<sequence length="107" mass="11234">MRKLTAVMVGCLVLTGCAASWQGDEVRYRIKAVDNSTPTEYFELELAGSAPKGALDAADMAREFVQPSDVSGGAAAGDEVLCLVEQKKGSAIGDSHVVTRVKSCKKA</sequence>
<dbReference type="EMBL" id="JYJG01000004">
    <property type="protein sequence ID" value="KJK53035.1"/>
    <property type="molecule type" value="Genomic_DNA"/>
</dbReference>
<reference evidence="1 2" key="1">
    <citation type="submission" date="2015-02" db="EMBL/GenBank/DDBJ databases">
        <authorList>
            <person name="Ju K.-S."/>
            <person name="Doroghazi J.R."/>
            <person name="Metcalf W."/>
        </authorList>
    </citation>
    <scope>NUCLEOTIDE SEQUENCE [LARGE SCALE GENOMIC DNA]</scope>
    <source>
        <strain evidence="1 2">NRRL B-16140</strain>
    </source>
</reference>
<dbReference type="AlphaFoldDB" id="A0A0F0HBY8"/>
<dbReference type="PATRIC" id="fig|68170.10.peg.3465"/>
<comment type="caution">
    <text evidence="1">The sequence shown here is derived from an EMBL/GenBank/DDBJ whole genome shotgun (WGS) entry which is preliminary data.</text>
</comment>
<evidence type="ECO:0000313" key="2">
    <source>
        <dbReference type="Proteomes" id="UP000033393"/>
    </source>
</evidence>
<dbReference type="PROSITE" id="PS51257">
    <property type="entry name" value="PROKAR_LIPOPROTEIN"/>
    <property type="match status" value="1"/>
</dbReference>
<gene>
    <name evidence="1" type="ORF">UK23_01510</name>
</gene>
<dbReference type="RefSeq" id="WP_045309505.1">
    <property type="nucleotide sequence ID" value="NZ_JYJG01000004.1"/>
</dbReference>
<protein>
    <recommendedName>
        <fullName evidence="3">Lipoprotein</fullName>
    </recommendedName>
</protein>